<dbReference type="PROSITE" id="PS50977">
    <property type="entry name" value="HTH_TETR_2"/>
    <property type="match status" value="1"/>
</dbReference>
<dbReference type="GO" id="GO:0003700">
    <property type="term" value="F:DNA-binding transcription factor activity"/>
    <property type="evidence" value="ECO:0007669"/>
    <property type="project" value="TreeGrafter"/>
</dbReference>
<reference evidence="5" key="1">
    <citation type="submission" date="2020-10" db="EMBL/GenBank/DDBJ databases">
        <title>Genome Sequence of ESBL Producing Zambian Clinical Strains.</title>
        <authorList>
            <person name="Shawa M."/>
            <person name="Furuta Y."/>
            <person name="Simbotwe M."/>
            <person name="Mulenga E."/>
            <person name="Mubanga M."/>
            <person name="Mulenga G."/>
            <person name="Kaile C."/>
            <person name="Zorigt T."/>
            <person name="Hang'ombe B."/>
            <person name="Higashi H."/>
        </authorList>
    </citation>
    <scope>NUCLEOTIDE SEQUENCE</scope>
    <source>
        <strain evidence="5">Zam_UTH_09</strain>
    </source>
</reference>
<dbReference type="EMBL" id="BNFF01000001">
    <property type="protein sequence ID" value="GHK55617.1"/>
    <property type="molecule type" value="Genomic_DNA"/>
</dbReference>
<dbReference type="InterPro" id="IPR009057">
    <property type="entry name" value="Homeodomain-like_sf"/>
</dbReference>
<protein>
    <recommendedName>
        <fullName evidence="4">HTH tetR-type domain-containing protein</fullName>
    </recommendedName>
</protein>
<sequence length="410" mass="45000">MTAQKDQDAPRRPGRPRGKKPGTANREQLMDIALTLFARDGAGRVSLNAIAKEAGVTPAMLHYYFSSRDALVTQLIEERFMPLRNHISRIFVDHPQDPVLALTMMVETLAHMAEKNAWFAPLWMQEIIGEMPILRQHMDARFGEERFQVMLGTVRRWQQEGKINPALAPELLFTTVISLVLVPFSRIHSDPRLQAVNRQTIVSHALALMGHGVGVKRSRRPANAVARIRRHAPPSGIFPARATLSRATTSMLIPGRLRSRLIFCVMSLMPQGAHRGGQSPPPLYPGLRPATSPLRGPFDLSLQASGRAEAASLQNTALSPHPCGLPRPSGNVSAILRPPAPAVSVAHVVKITIGRTNRRPDKAFMPPSGTTTGTVPDRPGIPGSLQRLRQIVALHACVREVGQRHLQLIA</sequence>
<dbReference type="Pfam" id="PF00440">
    <property type="entry name" value="TetR_N"/>
    <property type="match status" value="1"/>
</dbReference>
<evidence type="ECO:0000313" key="6">
    <source>
        <dbReference type="Proteomes" id="UP000655094"/>
    </source>
</evidence>
<dbReference type="InterPro" id="IPR050109">
    <property type="entry name" value="HTH-type_TetR-like_transc_reg"/>
</dbReference>
<dbReference type="SUPFAM" id="SSF46689">
    <property type="entry name" value="Homeodomain-like"/>
    <property type="match status" value="1"/>
</dbReference>
<feature type="region of interest" description="Disordered" evidence="3">
    <location>
        <begin position="358"/>
        <end position="380"/>
    </location>
</feature>
<dbReference type="SUPFAM" id="SSF48498">
    <property type="entry name" value="Tetracyclin repressor-like, C-terminal domain"/>
    <property type="match status" value="1"/>
</dbReference>
<evidence type="ECO:0000256" key="2">
    <source>
        <dbReference type="PROSITE-ProRule" id="PRU00335"/>
    </source>
</evidence>
<evidence type="ECO:0000256" key="3">
    <source>
        <dbReference type="SAM" id="MobiDB-lite"/>
    </source>
</evidence>
<dbReference type="PANTHER" id="PTHR30055:SF219">
    <property type="entry name" value="TRANSCRIPTIONAL REGULATORY PROTEIN"/>
    <property type="match status" value="1"/>
</dbReference>
<feature type="domain" description="HTH tetR-type" evidence="4">
    <location>
        <begin position="23"/>
        <end position="83"/>
    </location>
</feature>
<dbReference type="InterPro" id="IPR001647">
    <property type="entry name" value="HTH_TetR"/>
</dbReference>
<accession>A0A919M1I8</accession>
<feature type="DNA-binding region" description="H-T-H motif" evidence="2">
    <location>
        <begin position="46"/>
        <end position="65"/>
    </location>
</feature>
<dbReference type="PANTHER" id="PTHR30055">
    <property type="entry name" value="HTH-TYPE TRANSCRIPTIONAL REGULATOR RUTR"/>
    <property type="match status" value="1"/>
</dbReference>
<comment type="caution">
    <text evidence="5">The sequence shown here is derived from an EMBL/GenBank/DDBJ whole genome shotgun (WGS) entry which is preliminary data.</text>
</comment>
<evidence type="ECO:0000259" key="4">
    <source>
        <dbReference type="PROSITE" id="PS50977"/>
    </source>
</evidence>
<dbReference type="Gene3D" id="1.10.357.10">
    <property type="entry name" value="Tetracycline Repressor, domain 2"/>
    <property type="match status" value="1"/>
</dbReference>
<feature type="region of interest" description="Disordered" evidence="3">
    <location>
        <begin position="1"/>
        <end position="25"/>
    </location>
</feature>
<dbReference type="InterPro" id="IPR036271">
    <property type="entry name" value="Tet_transcr_reg_TetR-rel_C_sf"/>
</dbReference>
<dbReference type="AlphaFoldDB" id="A0A919M1I8"/>
<gene>
    <name evidence="5" type="ORF">KPZU09_53530</name>
</gene>
<dbReference type="Proteomes" id="UP000655094">
    <property type="component" value="Unassembled WGS sequence"/>
</dbReference>
<dbReference type="GO" id="GO:0000976">
    <property type="term" value="F:transcription cis-regulatory region binding"/>
    <property type="evidence" value="ECO:0007669"/>
    <property type="project" value="TreeGrafter"/>
</dbReference>
<keyword evidence="1 2" id="KW-0238">DNA-binding</keyword>
<dbReference type="PRINTS" id="PR00455">
    <property type="entry name" value="HTHTETR"/>
</dbReference>
<evidence type="ECO:0000313" key="5">
    <source>
        <dbReference type="EMBL" id="GHK55617.1"/>
    </source>
</evidence>
<proteinExistence type="predicted"/>
<name>A0A919M1I8_KLEPN</name>
<organism evidence="5 6">
    <name type="scientific">Klebsiella pneumoniae</name>
    <dbReference type="NCBI Taxonomy" id="573"/>
    <lineage>
        <taxon>Bacteria</taxon>
        <taxon>Pseudomonadati</taxon>
        <taxon>Pseudomonadota</taxon>
        <taxon>Gammaproteobacteria</taxon>
        <taxon>Enterobacterales</taxon>
        <taxon>Enterobacteriaceae</taxon>
        <taxon>Klebsiella/Raoultella group</taxon>
        <taxon>Klebsiella</taxon>
        <taxon>Klebsiella pneumoniae complex</taxon>
    </lineage>
</organism>
<feature type="compositionally biased region" description="Basic and acidic residues" evidence="3">
    <location>
        <begin position="1"/>
        <end position="11"/>
    </location>
</feature>
<evidence type="ECO:0000256" key="1">
    <source>
        <dbReference type="ARBA" id="ARBA00023125"/>
    </source>
</evidence>